<dbReference type="SUPFAM" id="SSF48498">
    <property type="entry name" value="Tetracyclin repressor-like, C-terminal domain"/>
    <property type="match status" value="1"/>
</dbReference>
<evidence type="ECO:0000313" key="6">
    <source>
        <dbReference type="Proteomes" id="UP000581769"/>
    </source>
</evidence>
<evidence type="ECO:0000313" key="5">
    <source>
        <dbReference type="EMBL" id="MBB4683785.1"/>
    </source>
</evidence>
<dbReference type="InterPro" id="IPR004111">
    <property type="entry name" value="Repressor_TetR_C"/>
</dbReference>
<dbReference type="Proteomes" id="UP000581769">
    <property type="component" value="Unassembled WGS sequence"/>
</dbReference>
<organism evidence="5 6">
    <name type="scientific">Amycolatopsis jiangsuensis</name>
    <dbReference type="NCBI Taxonomy" id="1181879"/>
    <lineage>
        <taxon>Bacteria</taxon>
        <taxon>Bacillati</taxon>
        <taxon>Actinomycetota</taxon>
        <taxon>Actinomycetes</taxon>
        <taxon>Pseudonocardiales</taxon>
        <taxon>Pseudonocardiaceae</taxon>
        <taxon>Amycolatopsis</taxon>
    </lineage>
</organism>
<name>A0A840IQQ6_9PSEU</name>
<dbReference type="GO" id="GO:0045892">
    <property type="term" value="P:negative regulation of DNA-templated transcription"/>
    <property type="evidence" value="ECO:0007669"/>
    <property type="project" value="InterPro"/>
</dbReference>
<dbReference type="Pfam" id="PF02909">
    <property type="entry name" value="TetR_C_1"/>
    <property type="match status" value="1"/>
</dbReference>
<dbReference type="Gene3D" id="1.10.357.10">
    <property type="entry name" value="Tetracycline Repressor, domain 2"/>
    <property type="match status" value="1"/>
</dbReference>
<keyword evidence="2" id="KW-0804">Transcription</keyword>
<protein>
    <submittedName>
        <fullName evidence="5">AcrR family transcriptional regulator</fullName>
    </submittedName>
</protein>
<keyword evidence="6" id="KW-1185">Reference proteome</keyword>
<feature type="region of interest" description="Disordered" evidence="3">
    <location>
        <begin position="127"/>
        <end position="146"/>
    </location>
</feature>
<feature type="domain" description="Tetracycline repressor TetR C-terminal" evidence="4">
    <location>
        <begin position="49"/>
        <end position="171"/>
    </location>
</feature>
<dbReference type="InterPro" id="IPR036271">
    <property type="entry name" value="Tet_transcr_reg_TetR-rel_C_sf"/>
</dbReference>
<evidence type="ECO:0000256" key="1">
    <source>
        <dbReference type="ARBA" id="ARBA00023015"/>
    </source>
</evidence>
<evidence type="ECO:0000256" key="3">
    <source>
        <dbReference type="SAM" id="MobiDB-lite"/>
    </source>
</evidence>
<reference evidence="5 6" key="1">
    <citation type="submission" date="2020-08" db="EMBL/GenBank/DDBJ databases">
        <title>Sequencing the genomes of 1000 actinobacteria strains.</title>
        <authorList>
            <person name="Klenk H.-P."/>
        </authorList>
    </citation>
    <scope>NUCLEOTIDE SEQUENCE [LARGE SCALE GENOMIC DNA]</scope>
    <source>
        <strain evidence="5 6">DSM 45859</strain>
    </source>
</reference>
<proteinExistence type="predicted"/>
<dbReference type="AlphaFoldDB" id="A0A840IQQ6"/>
<accession>A0A840IQQ6</accession>
<dbReference type="RefSeq" id="WP_184778493.1">
    <property type="nucleotide sequence ID" value="NZ_JACHMG010000001.1"/>
</dbReference>
<evidence type="ECO:0000256" key="2">
    <source>
        <dbReference type="ARBA" id="ARBA00023163"/>
    </source>
</evidence>
<evidence type="ECO:0000259" key="4">
    <source>
        <dbReference type="Pfam" id="PF02909"/>
    </source>
</evidence>
<sequence>MSSRTEHSASRSTATLYRHFTGRDDLARQVVDAMLAEITLDEARLAAEPWHQCVAHIAEELFAALVRHENVAALAVEQVPSGPHALKLRDRCTSVLLENGFSTAEAVQTYATVARFVLGFGIQLRSESHRSPGIPEADGERGDSTAGGVGSVPLVDEFGFGLHLVIAGLRTYRDRMDRRKGS</sequence>
<keyword evidence="1" id="KW-0805">Transcription regulation</keyword>
<gene>
    <name evidence="5" type="ORF">BJY18_001270</name>
</gene>
<dbReference type="EMBL" id="JACHMG010000001">
    <property type="protein sequence ID" value="MBB4683785.1"/>
    <property type="molecule type" value="Genomic_DNA"/>
</dbReference>
<comment type="caution">
    <text evidence="5">The sequence shown here is derived from an EMBL/GenBank/DDBJ whole genome shotgun (WGS) entry which is preliminary data.</text>
</comment>